<protein>
    <submittedName>
        <fullName evidence="1">Protein kinase-like domain protein</fullName>
    </submittedName>
</protein>
<proteinExistence type="predicted"/>
<keyword evidence="1" id="KW-0808">Transferase</keyword>
<dbReference type="GO" id="GO:0016301">
    <property type="term" value="F:kinase activity"/>
    <property type="evidence" value="ECO:0007669"/>
    <property type="project" value="UniProtKB-KW"/>
</dbReference>
<accession>A0A162JB79</accession>
<gene>
    <name evidence="1" type="ORF">LEL_10521</name>
</gene>
<sequence length="413" mass="48230">MKTTGESTSILSLPLELRRVIILNVLKHRRPREPVLKKRVIDGRVRLQNCFDPNYPAETNIYVEKERNVRMHGNGLLRTCRRLRQDTLDLIADTLETGKVKMPFVLDIMLVKGIGFLPTWMSFPYPAKQIRKLRINVRIFVPSKGSVPLDWIRAAQHRENDYDWCKSPFTWNLWVVMVFYAMGRLSTSPANALWADPVVTPPAETIRADAASVPAYLSALAPYSVNEIFVNTNELEYSPDGKEIRRYIEYKFPQKEYYKDGYSIFGHEVFCDRDFHYSRSTREAGKIAFWQFGGAMLEAFDHLPSYYEYYPFNDEKPSMQIYLDAAAKYIKVLNQLRSVSGTGIIWGERGSRSWEYILTGPFEAAGLAKSYRIEKKKLNPDKEIMHLFTLVKWRMDAGWWDNDNYQEMCKNRY</sequence>
<comment type="caution">
    <text evidence="1">The sequence shown here is derived from an EMBL/GenBank/DDBJ whole genome shotgun (WGS) entry which is preliminary data.</text>
</comment>
<dbReference type="AlphaFoldDB" id="A0A162JB79"/>
<dbReference type="OrthoDB" id="2823490at2759"/>
<keyword evidence="2" id="KW-1185">Reference proteome</keyword>
<name>A0A162JB79_CORDF</name>
<dbReference type="EMBL" id="AZHF01000013">
    <property type="protein sequence ID" value="OAA66422.1"/>
    <property type="molecule type" value="Genomic_DNA"/>
</dbReference>
<dbReference type="Proteomes" id="UP000076881">
    <property type="component" value="Unassembled WGS sequence"/>
</dbReference>
<evidence type="ECO:0000313" key="1">
    <source>
        <dbReference type="EMBL" id="OAA66422.1"/>
    </source>
</evidence>
<evidence type="ECO:0000313" key="2">
    <source>
        <dbReference type="Proteomes" id="UP000076881"/>
    </source>
</evidence>
<organism evidence="1 2">
    <name type="scientific">Akanthomyces lecanii RCEF 1005</name>
    <dbReference type="NCBI Taxonomy" id="1081108"/>
    <lineage>
        <taxon>Eukaryota</taxon>
        <taxon>Fungi</taxon>
        <taxon>Dikarya</taxon>
        <taxon>Ascomycota</taxon>
        <taxon>Pezizomycotina</taxon>
        <taxon>Sordariomycetes</taxon>
        <taxon>Hypocreomycetidae</taxon>
        <taxon>Hypocreales</taxon>
        <taxon>Cordycipitaceae</taxon>
        <taxon>Akanthomyces</taxon>
        <taxon>Cordyceps confragosa</taxon>
    </lineage>
</organism>
<reference evidence="1 2" key="1">
    <citation type="journal article" date="2016" name="Genome Biol. Evol.">
        <title>Divergent and convergent evolution of fungal pathogenicity.</title>
        <authorList>
            <person name="Shang Y."/>
            <person name="Xiao G."/>
            <person name="Zheng P."/>
            <person name="Cen K."/>
            <person name="Zhan S."/>
            <person name="Wang C."/>
        </authorList>
    </citation>
    <scope>NUCLEOTIDE SEQUENCE [LARGE SCALE GENOMIC DNA]</scope>
    <source>
        <strain evidence="1 2">RCEF 1005</strain>
    </source>
</reference>
<keyword evidence="1" id="KW-0418">Kinase</keyword>